<reference evidence="1" key="1">
    <citation type="submission" date="2022-08" db="EMBL/GenBank/DDBJ databases">
        <authorList>
            <consortium name="DOE Joint Genome Institute"/>
            <person name="Min B."/>
            <person name="Riley R."/>
            <person name="Sierra-Patev S."/>
            <person name="Naranjo-Ortiz M."/>
            <person name="Looney B."/>
            <person name="Konkel Z."/>
            <person name="Slot J.C."/>
            <person name="Sakamoto Y."/>
            <person name="Steenwyk J.L."/>
            <person name="Rokas A."/>
            <person name="Carro J."/>
            <person name="Camarero S."/>
            <person name="Ferreira P."/>
            <person name="Molpeceres G."/>
            <person name="Ruiz-Duenas F.J."/>
            <person name="Serrano A."/>
            <person name="Henrissat B."/>
            <person name="Drula E."/>
            <person name="Hughes K.W."/>
            <person name="Mata J.L."/>
            <person name="Ishikawa N.K."/>
            <person name="Vargas-Isla R."/>
            <person name="Ushijima S."/>
            <person name="Smith C.A."/>
            <person name="Ahrendt S."/>
            <person name="Andreopoulos W."/>
            <person name="He G."/>
            <person name="Labutti K."/>
            <person name="Lipzen A."/>
            <person name="Ng V."/>
            <person name="Sandor L."/>
            <person name="Barry K."/>
            <person name="Martinez A.T."/>
            <person name="Xiao Y."/>
            <person name="Gibbons J.G."/>
            <person name="Terashima K."/>
            <person name="Hibbett D.S."/>
            <person name="Grigoriev I.V."/>
        </authorList>
    </citation>
    <scope>NUCLEOTIDE SEQUENCE</scope>
    <source>
        <strain evidence="1">TFB9207</strain>
    </source>
</reference>
<dbReference type="Proteomes" id="UP001163846">
    <property type="component" value="Unassembled WGS sequence"/>
</dbReference>
<sequence length="78" mass="9093">DEEDEEDKCKWHPTAGEVIRLDKDVQQRWKGICSRKEETDAGCYSPFSSRTEWEIAQWAVKDKISQGSLNRLLQIPQV</sequence>
<organism evidence="1 2">
    <name type="scientific">Lentinula raphanica</name>
    <dbReference type="NCBI Taxonomy" id="153919"/>
    <lineage>
        <taxon>Eukaryota</taxon>
        <taxon>Fungi</taxon>
        <taxon>Dikarya</taxon>
        <taxon>Basidiomycota</taxon>
        <taxon>Agaricomycotina</taxon>
        <taxon>Agaricomycetes</taxon>
        <taxon>Agaricomycetidae</taxon>
        <taxon>Agaricales</taxon>
        <taxon>Marasmiineae</taxon>
        <taxon>Omphalotaceae</taxon>
        <taxon>Lentinula</taxon>
    </lineage>
</organism>
<proteinExistence type="predicted"/>
<dbReference type="AlphaFoldDB" id="A0AA38NUN1"/>
<evidence type="ECO:0000313" key="1">
    <source>
        <dbReference type="EMBL" id="KAJ3830949.1"/>
    </source>
</evidence>
<protein>
    <submittedName>
        <fullName evidence="1">Uncharacterized protein</fullName>
    </submittedName>
</protein>
<evidence type="ECO:0000313" key="2">
    <source>
        <dbReference type="Proteomes" id="UP001163846"/>
    </source>
</evidence>
<accession>A0AA38NUN1</accession>
<feature type="non-terminal residue" evidence="1">
    <location>
        <position position="1"/>
    </location>
</feature>
<keyword evidence="2" id="KW-1185">Reference proteome</keyword>
<gene>
    <name evidence="1" type="ORF">F5878DRAFT_514581</name>
</gene>
<comment type="caution">
    <text evidence="1">The sequence shown here is derived from an EMBL/GenBank/DDBJ whole genome shotgun (WGS) entry which is preliminary data.</text>
</comment>
<dbReference type="EMBL" id="MU808004">
    <property type="protein sequence ID" value="KAJ3830949.1"/>
    <property type="molecule type" value="Genomic_DNA"/>
</dbReference>
<name>A0AA38NUN1_9AGAR</name>
<feature type="non-terminal residue" evidence="1">
    <location>
        <position position="78"/>
    </location>
</feature>